<reference evidence="1" key="1">
    <citation type="submission" date="2019-07" db="EMBL/GenBank/DDBJ databases">
        <authorList>
            <person name="Dittberner H."/>
        </authorList>
    </citation>
    <scope>NUCLEOTIDE SEQUENCE [LARGE SCALE GENOMIC DNA]</scope>
</reference>
<dbReference type="GO" id="GO:0072546">
    <property type="term" value="C:EMC complex"/>
    <property type="evidence" value="ECO:0007669"/>
    <property type="project" value="InterPro"/>
</dbReference>
<dbReference type="PANTHER" id="PTHR12941:SF10">
    <property type="entry name" value="ER MEMBRANE PROTEIN COMPLEX SUBUNIT 8_9 HOMOLOG"/>
    <property type="match status" value="1"/>
</dbReference>
<gene>
    <name evidence="1" type="ORF">ANE_LOCUS26606</name>
</gene>
<protein>
    <submittedName>
        <fullName evidence="1">Uncharacterized protein</fullName>
    </submittedName>
</protein>
<dbReference type="CDD" id="cd08060">
    <property type="entry name" value="MPN_UPF0172"/>
    <property type="match status" value="1"/>
</dbReference>
<dbReference type="Proteomes" id="UP000489600">
    <property type="component" value="Unassembled WGS sequence"/>
</dbReference>
<dbReference type="Pfam" id="PF03665">
    <property type="entry name" value="UPF0172"/>
    <property type="match status" value="2"/>
</dbReference>
<dbReference type="PANTHER" id="PTHR12941">
    <property type="entry name" value="ER MEMBRANE PROTEIN COMPLEX"/>
    <property type="match status" value="1"/>
</dbReference>
<dbReference type="InterPro" id="IPR005366">
    <property type="entry name" value="EMC8/9"/>
</dbReference>
<comment type="caution">
    <text evidence="1">The sequence shown here is derived from an EMBL/GenBank/DDBJ whole genome shotgun (WGS) entry which is preliminary data.</text>
</comment>
<evidence type="ECO:0000313" key="1">
    <source>
        <dbReference type="EMBL" id="VVB16162.1"/>
    </source>
</evidence>
<name>A0A565CRD3_9BRAS</name>
<evidence type="ECO:0000313" key="2">
    <source>
        <dbReference type="Proteomes" id="UP000489600"/>
    </source>
</evidence>
<dbReference type="OrthoDB" id="194468at2759"/>
<proteinExistence type="predicted"/>
<organism evidence="1 2">
    <name type="scientific">Arabis nemorensis</name>
    <dbReference type="NCBI Taxonomy" id="586526"/>
    <lineage>
        <taxon>Eukaryota</taxon>
        <taxon>Viridiplantae</taxon>
        <taxon>Streptophyta</taxon>
        <taxon>Embryophyta</taxon>
        <taxon>Tracheophyta</taxon>
        <taxon>Spermatophyta</taxon>
        <taxon>Magnoliopsida</taxon>
        <taxon>eudicotyledons</taxon>
        <taxon>Gunneridae</taxon>
        <taxon>Pentapetalae</taxon>
        <taxon>rosids</taxon>
        <taxon>malvids</taxon>
        <taxon>Brassicales</taxon>
        <taxon>Brassicaceae</taxon>
        <taxon>Arabideae</taxon>
        <taxon>Arabis</taxon>
    </lineage>
</organism>
<dbReference type="AlphaFoldDB" id="A0A565CRD3"/>
<accession>A0A565CRD3</accession>
<keyword evidence="2" id="KW-1185">Reference proteome</keyword>
<dbReference type="EMBL" id="CABITT030000008">
    <property type="protein sequence ID" value="VVB16162.1"/>
    <property type="molecule type" value="Genomic_DNA"/>
</dbReference>
<sequence length="303" mass="33588">MSSHIVAYRSILPIGLTSFLLSSLSRYSLGISQDIGDATVPTWESIKSHIEDEFFHSGGFVASFVVDLIIEDHKWRVLELTFVLIIHLVLASGGWRYGHRSLGITSFRESPIELEMGTGSNGELKYEISQNAYIKLVLHSLRHKTAAVNGVLVGRISPKDDGVVEISDSVPLFHSNLALLPPLEISLIMRFDDVELCGVAKNIGDHISRYFLQAPILLLNSKKLEALPKGKDRSPVMQLCVKDASKNWRVVGADGGSKLLLKEPSANVVLLDYISSEKWKDVTDVDDHLDDVTKDWLNPGLFN</sequence>